<proteinExistence type="predicted"/>
<reference evidence="2 3" key="1">
    <citation type="submission" date="2016-04" db="EMBL/GenBank/DDBJ databases">
        <title>Multiple horizontal gene transfer events from other fungi enriched the ability of the initially mycotrophic fungus Trichoderma (Ascomycota) to feed on dead plant biomass.</title>
        <authorList>
            <person name="Atanasova L."/>
            <person name="Chenthamara K."/>
            <person name="Zhang J."/>
            <person name="Grujic M."/>
            <person name="Henrissat B."/>
            <person name="Kuo A."/>
            <person name="Aertz A."/>
            <person name="Salamov A."/>
            <person name="Lipzen A."/>
            <person name="Labutti K."/>
            <person name="Barry K."/>
            <person name="Miao Y."/>
            <person name="Rahimi M.J."/>
            <person name="Shen Q."/>
            <person name="Grigoriev I.V."/>
            <person name="Kubicek C.P."/>
            <person name="Druzhinina I.S."/>
        </authorList>
    </citation>
    <scope>NUCLEOTIDE SEQUENCE [LARGE SCALE GENOMIC DNA]</scope>
    <source>
        <strain evidence="2 3">NJAU 4742</strain>
    </source>
</reference>
<evidence type="ECO:0000256" key="1">
    <source>
        <dbReference type="SAM" id="Phobius"/>
    </source>
</evidence>
<keyword evidence="1" id="KW-1133">Transmembrane helix</keyword>
<dbReference type="OrthoDB" id="4840990at2759"/>
<dbReference type="AlphaFoldDB" id="A0A1T3C668"/>
<name>A0A1T3C668_9HYPO</name>
<keyword evidence="1" id="KW-0472">Membrane</keyword>
<accession>A0A1T3C668</accession>
<protein>
    <submittedName>
        <fullName evidence="2">Uncharacterized protein</fullName>
    </submittedName>
</protein>
<keyword evidence="1" id="KW-0812">Transmembrane</keyword>
<sequence length="140" mass="15736">MRVAARGAEVFLKVTRASRQYAASIVVIVSRAVTHLRVLGVFLRTGLFNRKSNLSHRSVPVYLTLFKFEPIHTKISIMARGMSSYSMSSGYFNGYSSDYEEKLLNTVWMGIVGLEVLMVLGVAVRGISRRLSPHLKLRSR</sequence>
<evidence type="ECO:0000313" key="3">
    <source>
        <dbReference type="Proteomes" id="UP000191004"/>
    </source>
</evidence>
<feature type="transmembrane region" description="Helical" evidence="1">
    <location>
        <begin position="21"/>
        <end position="43"/>
    </location>
</feature>
<gene>
    <name evidence="2" type="ORF">A0O28_0056560</name>
</gene>
<organism evidence="2 3">
    <name type="scientific">Trichoderma guizhouense</name>
    <dbReference type="NCBI Taxonomy" id="1491466"/>
    <lineage>
        <taxon>Eukaryota</taxon>
        <taxon>Fungi</taxon>
        <taxon>Dikarya</taxon>
        <taxon>Ascomycota</taxon>
        <taxon>Pezizomycotina</taxon>
        <taxon>Sordariomycetes</taxon>
        <taxon>Hypocreomycetidae</taxon>
        <taxon>Hypocreales</taxon>
        <taxon>Hypocreaceae</taxon>
        <taxon>Trichoderma</taxon>
    </lineage>
</organism>
<keyword evidence="3" id="KW-1185">Reference proteome</keyword>
<evidence type="ECO:0000313" key="2">
    <source>
        <dbReference type="EMBL" id="OPB36577.1"/>
    </source>
</evidence>
<comment type="caution">
    <text evidence="2">The sequence shown here is derived from an EMBL/GenBank/DDBJ whole genome shotgun (WGS) entry which is preliminary data.</text>
</comment>
<dbReference type="EMBL" id="LVVK01000023">
    <property type="protein sequence ID" value="OPB36577.1"/>
    <property type="molecule type" value="Genomic_DNA"/>
</dbReference>
<feature type="transmembrane region" description="Helical" evidence="1">
    <location>
        <begin position="107"/>
        <end position="128"/>
    </location>
</feature>
<dbReference type="Proteomes" id="UP000191004">
    <property type="component" value="Unassembled WGS sequence"/>
</dbReference>